<dbReference type="PANTHER" id="PTHR31252:SF11">
    <property type="entry name" value="DUF4419 DOMAIN-CONTAINING PROTEIN"/>
    <property type="match status" value="1"/>
</dbReference>
<keyword evidence="3" id="KW-1185">Reference proteome</keyword>
<feature type="compositionally biased region" description="Basic and acidic residues" evidence="1">
    <location>
        <begin position="548"/>
        <end position="558"/>
    </location>
</feature>
<gene>
    <name evidence="2" type="ORF">CC78DRAFT_531618</name>
</gene>
<sequence length="558" mass="63542">MPVTTRAAPVKVKCAPSVSQVSPTVLFRSSCDVLSLDGNEVWDSSFQNESAIQPSRNGLVSTVVDAYLQHNHLILRPEDVWFAILVQFSFYVNKHAEELRKYFVDFKGKRKLKIDQPEFNIRVFCLRMTELIAENVKDPLLKEWIMPTFTTTTDTDRVTAATIMMGTMQKYFVYFNAITCGIPSVTLLGEKSDWEDILERVSYLGKFGLEHEELLIWNSVLAGIVSKFVETFDAPDSLEVVKFWQGAVHHYVDDYLGEKRITGWIQAFCFWNAEGKPLVANNVRRITADWRMGVRQEGSKFWFDGVRLGELDWEEIPAGFAHVPIHIKCCNEKFMGKLIAGSIGWRVVDSEAIFCSTRGIKNSSPKVKKVRSTKVMHNYVIGKKLSGPSMSTGTTLVANTDTRQPSFIRKFIRKLPCFSTSPEHSPSIISKIDKKTPNDLPELQFQTDNKAPSSVPELPLNNDEPKVKNEEYTPFFAFQVEELKRHAPQISDLSELNQPWEYETGGQNDSLQPVTGWWLMMTKEGQYGRDPDFPNVQYDSDAEDYDEDLARNGRPLDA</sequence>
<evidence type="ECO:0000313" key="3">
    <source>
        <dbReference type="Proteomes" id="UP000800093"/>
    </source>
</evidence>
<comment type="caution">
    <text evidence="2">The sequence shown here is derived from an EMBL/GenBank/DDBJ whole genome shotgun (WGS) entry which is preliminary data.</text>
</comment>
<proteinExistence type="predicted"/>
<dbReference type="AlphaFoldDB" id="A0A9P4KD72"/>
<dbReference type="EMBL" id="ML986598">
    <property type="protein sequence ID" value="KAF2266506.1"/>
    <property type="molecule type" value="Genomic_DNA"/>
</dbReference>
<name>A0A9P4KD72_9PLEO</name>
<evidence type="ECO:0000256" key="1">
    <source>
        <dbReference type="SAM" id="MobiDB-lite"/>
    </source>
</evidence>
<accession>A0A9P4KD72</accession>
<dbReference type="PANTHER" id="PTHR31252">
    <property type="entry name" value="DUF4419 DOMAIN-CONTAINING PROTEIN"/>
    <property type="match status" value="1"/>
</dbReference>
<feature type="region of interest" description="Disordered" evidence="1">
    <location>
        <begin position="421"/>
        <end position="466"/>
    </location>
</feature>
<feature type="region of interest" description="Disordered" evidence="1">
    <location>
        <begin position="526"/>
        <end position="558"/>
    </location>
</feature>
<dbReference type="Proteomes" id="UP000800093">
    <property type="component" value="Unassembled WGS sequence"/>
</dbReference>
<organism evidence="2 3">
    <name type="scientific">Lojkania enalia</name>
    <dbReference type="NCBI Taxonomy" id="147567"/>
    <lineage>
        <taxon>Eukaryota</taxon>
        <taxon>Fungi</taxon>
        <taxon>Dikarya</taxon>
        <taxon>Ascomycota</taxon>
        <taxon>Pezizomycotina</taxon>
        <taxon>Dothideomycetes</taxon>
        <taxon>Pleosporomycetidae</taxon>
        <taxon>Pleosporales</taxon>
        <taxon>Pleosporales incertae sedis</taxon>
        <taxon>Lojkania</taxon>
    </lineage>
</organism>
<protein>
    <submittedName>
        <fullName evidence="2">Uncharacterized protein</fullName>
    </submittedName>
</protein>
<dbReference type="InterPro" id="IPR025533">
    <property type="entry name" value="DUF4419"/>
</dbReference>
<dbReference type="Pfam" id="PF14388">
    <property type="entry name" value="DUF4419"/>
    <property type="match status" value="1"/>
</dbReference>
<reference evidence="3" key="1">
    <citation type="journal article" date="2020" name="Stud. Mycol.">
        <title>101 Dothideomycetes genomes: A test case for predicting lifestyles and emergence of pathogens.</title>
        <authorList>
            <person name="Haridas S."/>
            <person name="Albert R."/>
            <person name="Binder M."/>
            <person name="Bloem J."/>
            <person name="LaButti K."/>
            <person name="Salamov A."/>
            <person name="Andreopoulos B."/>
            <person name="Baker S."/>
            <person name="Barry K."/>
            <person name="Bills G."/>
            <person name="Bluhm B."/>
            <person name="Cannon C."/>
            <person name="Castanera R."/>
            <person name="Culley D."/>
            <person name="Daum C."/>
            <person name="Ezra D."/>
            <person name="Gonzalez J."/>
            <person name="Henrissat B."/>
            <person name="Kuo A."/>
            <person name="Liang C."/>
            <person name="Lipzen A."/>
            <person name="Lutzoni F."/>
            <person name="Magnuson J."/>
            <person name="Mondo S."/>
            <person name="Nolan M."/>
            <person name="Ohm R."/>
            <person name="Pangilinan J."/>
            <person name="Park H.-J."/>
            <person name="Ramirez L."/>
            <person name="Alfaro M."/>
            <person name="Sun H."/>
            <person name="Tritt A."/>
            <person name="Yoshinaga Y."/>
            <person name="Zwiers L.-H."/>
            <person name="Turgeon B."/>
            <person name="Goodwin S."/>
            <person name="Spatafora J."/>
            <person name="Crous P."/>
            <person name="Grigoriev I."/>
        </authorList>
    </citation>
    <scope>NUCLEOTIDE SEQUENCE [LARGE SCALE GENOMIC DNA]</scope>
    <source>
        <strain evidence="3">CBS 304.66</strain>
    </source>
</reference>
<dbReference type="OrthoDB" id="9978173at2759"/>
<evidence type="ECO:0000313" key="2">
    <source>
        <dbReference type="EMBL" id="KAF2266506.1"/>
    </source>
</evidence>